<keyword evidence="4" id="KW-0479">Metal-binding</keyword>
<comment type="pathway">
    <text evidence="2">Cell wall biogenesis; cell wall polysaccharide biosynthesis.</text>
</comment>
<gene>
    <name evidence="12" type="ORF">Q2T77_29290</name>
</gene>
<evidence type="ECO:0000256" key="8">
    <source>
        <dbReference type="ARBA" id="ARBA00023049"/>
    </source>
</evidence>
<reference evidence="12" key="1">
    <citation type="submission" date="2023-06" db="EMBL/GenBank/DDBJ databases">
        <authorList>
            <person name="Jiang Y."/>
            <person name="Liu Q."/>
        </authorList>
    </citation>
    <scope>NUCLEOTIDE SEQUENCE</scope>
    <source>
        <strain evidence="12">CGMCC 1.12090</strain>
    </source>
</reference>
<evidence type="ECO:0000256" key="10">
    <source>
        <dbReference type="ARBA" id="ARBA00093448"/>
    </source>
</evidence>
<keyword evidence="7" id="KW-0862">Zinc</keyword>
<name>A0ABT8SDY8_9BURK</name>
<evidence type="ECO:0000256" key="9">
    <source>
        <dbReference type="ARBA" id="ARBA00023316"/>
    </source>
</evidence>
<sequence>MLSRDPYVHPEGTAPSGLPEALTRRAALRGLGGLGLGSILLLQETGVAHAQASAAAAGALPSAAQRDEFWTRDRTLWVRRTSTGEVVKSTYWRNGQLVQSEYERLCWFARDTTLERLMRENSPHIRRALESGQFTKEQVSQWTMMNPIIFDVHYAITSWLGWFNMARPIEWTSAFRHPITNAVTEGSARDSWHMRGGAVDARIPGVPIEQFGRFAQWLGAGGVGIYSTKSFTHTDSGRVRSWRS</sequence>
<keyword evidence="5" id="KW-0732">Signal</keyword>
<protein>
    <recommendedName>
        <fullName evidence="11">Murein endopeptidase K</fullName>
    </recommendedName>
</protein>
<evidence type="ECO:0000256" key="1">
    <source>
        <dbReference type="ARBA" id="ARBA00001947"/>
    </source>
</evidence>
<evidence type="ECO:0000313" key="13">
    <source>
        <dbReference type="Proteomes" id="UP001169027"/>
    </source>
</evidence>
<evidence type="ECO:0000313" key="12">
    <source>
        <dbReference type="EMBL" id="MDO1536387.1"/>
    </source>
</evidence>
<keyword evidence="13" id="KW-1185">Reference proteome</keyword>
<evidence type="ECO:0000256" key="6">
    <source>
        <dbReference type="ARBA" id="ARBA00022801"/>
    </source>
</evidence>
<comment type="cofactor">
    <cofactor evidence="1">
        <name>Zn(2+)</name>
        <dbReference type="ChEBI" id="CHEBI:29105"/>
    </cofactor>
</comment>
<dbReference type="Proteomes" id="UP001169027">
    <property type="component" value="Unassembled WGS sequence"/>
</dbReference>
<dbReference type="InterPro" id="IPR010275">
    <property type="entry name" value="MepK"/>
</dbReference>
<dbReference type="InterPro" id="IPR009045">
    <property type="entry name" value="Zn_M74/Hedgehog-like"/>
</dbReference>
<accession>A0ABT8SDY8</accession>
<evidence type="ECO:0000256" key="7">
    <source>
        <dbReference type="ARBA" id="ARBA00022833"/>
    </source>
</evidence>
<comment type="caution">
    <text evidence="12">The sequence shown here is derived from an EMBL/GenBank/DDBJ whole genome shotgun (WGS) entry which is preliminary data.</text>
</comment>
<dbReference type="Pfam" id="PF05951">
    <property type="entry name" value="Peptidase_M15_2"/>
    <property type="match status" value="1"/>
</dbReference>
<evidence type="ECO:0000256" key="11">
    <source>
        <dbReference type="ARBA" id="ARBA00093666"/>
    </source>
</evidence>
<keyword evidence="3" id="KW-0645">Protease</keyword>
<organism evidence="12 13">
    <name type="scientific">Variovorax ginsengisoli</name>
    <dbReference type="NCBI Taxonomy" id="363844"/>
    <lineage>
        <taxon>Bacteria</taxon>
        <taxon>Pseudomonadati</taxon>
        <taxon>Pseudomonadota</taxon>
        <taxon>Betaproteobacteria</taxon>
        <taxon>Burkholderiales</taxon>
        <taxon>Comamonadaceae</taxon>
        <taxon>Variovorax</taxon>
    </lineage>
</organism>
<dbReference type="PANTHER" id="PTHR37425">
    <property type="match status" value="1"/>
</dbReference>
<proteinExistence type="inferred from homology"/>
<dbReference type="SUPFAM" id="SSF55166">
    <property type="entry name" value="Hedgehog/DD-peptidase"/>
    <property type="match status" value="1"/>
</dbReference>
<dbReference type="Gene3D" id="3.30.1380.10">
    <property type="match status" value="1"/>
</dbReference>
<keyword evidence="6" id="KW-0378">Hydrolase</keyword>
<dbReference type="RefSeq" id="WP_301814419.1">
    <property type="nucleotide sequence ID" value="NZ_JAUJZH010000027.1"/>
</dbReference>
<evidence type="ECO:0000256" key="2">
    <source>
        <dbReference type="ARBA" id="ARBA00004776"/>
    </source>
</evidence>
<keyword evidence="9" id="KW-0961">Cell wall biogenesis/degradation</keyword>
<comment type="similarity">
    <text evidence="10">Belongs to the peptidase M15 family.</text>
</comment>
<keyword evidence="8" id="KW-0482">Metalloprotease</keyword>
<dbReference type="EMBL" id="JAUKVY010000027">
    <property type="protein sequence ID" value="MDO1536387.1"/>
    <property type="molecule type" value="Genomic_DNA"/>
</dbReference>
<dbReference type="PANTHER" id="PTHR37425:SF1">
    <property type="entry name" value="OUTER MEMBRANE PROTEIN"/>
    <property type="match status" value="1"/>
</dbReference>
<evidence type="ECO:0000256" key="5">
    <source>
        <dbReference type="ARBA" id="ARBA00022729"/>
    </source>
</evidence>
<evidence type="ECO:0000256" key="4">
    <source>
        <dbReference type="ARBA" id="ARBA00022723"/>
    </source>
</evidence>
<evidence type="ECO:0000256" key="3">
    <source>
        <dbReference type="ARBA" id="ARBA00022670"/>
    </source>
</evidence>